<keyword evidence="2" id="KW-1185">Reference proteome</keyword>
<dbReference type="RefSeq" id="WP_029311903.1">
    <property type="nucleotide sequence ID" value="NZ_FTNE01000011.1"/>
</dbReference>
<organism evidence="1 2">
    <name type="scientific">Acidiphilium rubrum</name>
    <dbReference type="NCBI Taxonomy" id="526"/>
    <lineage>
        <taxon>Bacteria</taxon>
        <taxon>Pseudomonadati</taxon>
        <taxon>Pseudomonadota</taxon>
        <taxon>Alphaproteobacteria</taxon>
        <taxon>Acetobacterales</taxon>
        <taxon>Acidocellaceae</taxon>
        <taxon>Acidiphilium</taxon>
    </lineage>
</organism>
<protein>
    <submittedName>
        <fullName evidence="1">Uncharacterized protein</fullName>
    </submittedName>
</protein>
<name>A0A8G2FLG3_ACIRU</name>
<sequence length="77" mass="8554">MQARPRAYRSTLNIEWRVFSPEGNEIEVAHTPNTSLLVFPSIRGRPADLALIDDALKWSTANGGQGRTGYIIRDITA</sequence>
<comment type="caution">
    <text evidence="1">The sequence shown here is derived from an EMBL/GenBank/DDBJ whole genome shotgun (WGS) entry which is preliminary data.</text>
</comment>
<dbReference type="AlphaFoldDB" id="A0A8G2FLG3"/>
<evidence type="ECO:0000313" key="1">
    <source>
        <dbReference type="EMBL" id="SIQ89887.1"/>
    </source>
</evidence>
<accession>A0A8G2FLG3</accession>
<gene>
    <name evidence="1" type="ORF">SAMN05421828_11164</name>
</gene>
<proteinExistence type="predicted"/>
<reference evidence="1 2" key="1">
    <citation type="submission" date="2017-01" db="EMBL/GenBank/DDBJ databases">
        <authorList>
            <person name="Varghese N."/>
            <person name="Submissions S."/>
        </authorList>
    </citation>
    <scope>NUCLEOTIDE SEQUENCE [LARGE SCALE GENOMIC DNA]</scope>
    <source>
        <strain evidence="1 2">ATCC 35905</strain>
    </source>
</reference>
<dbReference type="Proteomes" id="UP000186308">
    <property type="component" value="Unassembled WGS sequence"/>
</dbReference>
<dbReference type="EMBL" id="FTNE01000011">
    <property type="protein sequence ID" value="SIQ89887.1"/>
    <property type="molecule type" value="Genomic_DNA"/>
</dbReference>
<evidence type="ECO:0000313" key="2">
    <source>
        <dbReference type="Proteomes" id="UP000186308"/>
    </source>
</evidence>